<comment type="caution">
    <text evidence="6">The sequence shown here is derived from an EMBL/GenBank/DDBJ whole genome shotgun (WGS) entry which is preliminary data.</text>
</comment>
<evidence type="ECO:0000256" key="1">
    <source>
        <dbReference type="ARBA" id="ARBA00005495"/>
    </source>
</evidence>
<keyword evidence="2" id="KW-0479">Metal-binding</keyword>
<dbReference type="Pfam" id="PF04828">
    <property type="entry name" value="GFA"/>
    <property type="match status" value="1"/>
</dbReference>
<dbReference type="GO" id="GO:0016846">
    <property type="term" value="F:carbon-sulfur lyase activity"/>
    <property type="evidence" value="ECO:0007669"/>
    <property type="project" value="InterPro"/>
</dbReference>
<evidence type="ECO:0000259" key="5">
    <source>
        <dbReference type="PROSITE" id="PS51891"/>
    </source>
</evidence>
<dbReference type="PANTHER" id="PTHR33337">
    <property type="entry name" value="GFA DOMAIN-CONTAINING PROTEIN"/>
    <property type="match status" value="1"/>
</dbReference>
<dbReference type="Gene3D" id="3.90.1590.10">
    <property type="entry name" value="glutathione-dependent formaldehyde- activating enzyme (gfa)"/>
    <property type="match status" value="1"/>
</dbReference>
<organism evidence="6 7">
    <name type="scientific">Macrolepiota fuliginosa MF-IS2</name>
    <dbReference type="NCBI Taxonomy" id="1400762"/>
    <lineage>
        <taxon>Eukaryota</taxon>
        <taxon>Fungi</taxon>
        <taxon>Dikarya</taxon>
        <taxon>Basidiomycota</taxon>
        <taxon>Agaricomycotina</taxon>
        <taxon>Agaricomycetes</taxon>
        <taxon>Agaricomycetidae</taxon>
        <taxon>Agaricales</taxon>
        <taxon>Agaricineae</taxon>
        <taxon>Agaricaceae</taxon>
        <taxon>Macrolepiota</taxon>
    </lineage>
</organism>
<feature type="domain" description="CENP-V/GFA" evidence="5">
    <location>
        <begin position="8"/>
        <end position="140"/>
    </location>
</feature>
<comment type="similarity">
    <text evidence="1">Belongs to the Gfa family.</text>
</comment>
<gene>
    <name evidence="6" type="ORF">P691DRAFT_813351</name>
</gene>
<name>A0A9P5XDC0_9AGAR</name>
<dbReference type="PANTHER" id="PTHR33337:SF39">
    <property type="entry name" value="DUF636 DOMAIN PROTEIN (AFU_ORTHOLOGUE AFUA_6G11530)"/>
    <property type="match status" value="1"/>
</dbReference>
<evidence type="ECO:0000256" key="4">
    <source>
        <dbReference type="ARBA" id="ARBA00023239"/>
    </source>
</evidence>
<evidence type="ECO:0000256" key="3">
    <source>
        <dbReference type="ARBA" id="ARBA00022833"/>
    </source>
</evidence>
<dbReference type="PROSITE" id="PS51891">
    <property type="entry name" value="CENP_V_GFA"/>
    <property type="match status" value="1"/>
</dbReference>
<sequence length="140" mass="15800">MSSSAKVRRGTCLCKTVRYEVTEEPFHYTLCHCSNCKKSAGSAFMAHSYWKPDQLKIIEGESFIRHYSDNDTQSANTITRSFCTNCGSSLFVKPAKGDFIIAQPSAIEGHQAWAPKKEFYSGNRAEWLKDITFVTNKSKL</sequence>
<evidence type="ECO:0000256" key="2">
    <source>
        <dbReference type="ARBA" id="ARBA00022723"/>
    </source>
</evidence>
<dbReference type="SUPFAM" id="SSF51316">
    <property type="entry name" value="Mss4-like"/>
    <property type="match status" value="1"/>
</dbReference>
<dbReference type="AlphaFoldDB" id="A0A9P5XDC0"/>
<dbReference type="OrthoDB" id="9985472at2759"/>
<dbReference type="EMBL" id="MU151145">
    <property type="protein sequence ID" value="KAF9448918.1"/>
    <property type="molecule type" value="Genomic_DNA"/>
</dbReference>
<keyword evidence="4" id="KW-0456">Lyase</keyword>
<evidence type="ECO:0000313" key="6">
    <source>
        <dbReference type="EMBL" id="KAF9448918.1"/>
    </source>
</evidence>
<keyword evidence="3" id="KW-0862">Zinc</keyword>
<dbReference type="InterPro" id="IPR011057">
    <property type="entry name" value="Mss4-like_sf"/>
</dbReference>
<dbReference type="Proteomes" id="UP000807342">
    <property type="component" value="Unassembled WGS sequence"/>
</dbReference>
<dbReference type="InterPro" id="IPR006913">
    <property type="entry name" value="CENP-V/GFA"/>
</dbReference>
<protein>
    <submittedName>
        <fullName evidence="6">DUF636 domain-containing protein</fullName>
    </submittedName>
</protein>
<accession>A0A9P5XDC0</accession>
<keyword evidence="7" id="KW-1185">Reference proteome</keyword>
<evidence type="ECO:0000313" key="7">
    <source>
        <dbReference type="Proteomes" id="UP000807342"/>
    </source>
</evidence>
<dbReference type="GO" id="GO:0046872">
    <property type="term" value="F:metal ion binding"/>
    <property type="evidence" value="ECO:0007669"/>
    <property type="project" value="UniProtKB-KW"/>
</dbReference>
<reference evidence="6" key="1">
    <citation type="submission" date="2020-11" db="EMBL/GenBank/DDBJ databases">
        <authorList>
            <consortium name="DOE Joint Genome Institute"/>
            <person name="Ahrendt S."/>
            <person name="Riley R."/>
            <person name="Andreopoulos W."/>
            <person name="Labutti K."/>
            <person name="Pangilinan J."/>
            <person name="Ruiz-Duenas F.J."/>
            <person name="Barrasa J.M."/>
            <person name="Sanchez-Garcia M."/>
            <person name="Camarero S."/>
            <person name="Miyauchi S."/>
            <person name="Serrano A."/>
            <person name="Linde D."/>
            <person name="Babiker R."/>
            <person name="Drula E."/>
            <person name="Ayuso-Fernandez I."/>
            <person name="Pacheco R."/>
            <person name="Padilla G."/>
            <person name="Ferreira P."/>
            <person name="Barriuso J."/>
            <person name="Kellner H."/>
            <person name="Castanera R."/>
            <person name="Alfaro M."/>
            <person name="Ramirez L."/>
            <person name="Pisabarro A.G."/>
            <person name="Kuo A."/>
            <person name="Tritt A."/>
            <person name="Lipzen A."/>
            <person name="He G."/>
            <person name="Yan M."/>
            <person name="Ng V."/>
            <person name="Cullen D."/>
            <person name="Martin F."/>
            <person name="Rosso M.-N."/>
            <person name="Henrissat B."/>
            <person name="Hibbett D."/>
            <person name="Martinez A.T."/>
            <person name="Grigoriev I.V."/>
        </authorList>
    </citation>
    <scope>NUCLEOTIDE SEQUENCE</scope>
    <source>
        <strain evidence="6">MF-IS2</strain>
    </source>
</reference>
<proteinExistence type="inferred from homology"/>